<dbReference type="GO" id="GO:0006629">
    <property type="term" value="P:lipid metabolic process"/>
    <property type="evidence" value="ECO:0007669"/>
    <property type="project" value="InterPro"/>
</dbReference>
<dbReference type="CDD" id="cd00519">
    <property type="entry name" value="Lipase_3"/>
    <property type="match status" value="1"/>
</dbReference>
<proteinExistence type="predicted"/>
<dbReference type="WBParaSite" id="MBELARI_LOCUS9303">
    <property type="protein sequence ID" value="MBELARI_LOCUS9303"/>
    <property type="gene ID" value="MBELARI_LOCUS9303"/>
</dbReference>
<accession>A0AAF3FTX4</accession>
<dbReference type="Proteomes" id="UP000887575">
    <property type="component" value="Unassembled WGS sequence"/>
</dbReference>
<name>A0AAF3FTX4_9BILA</name>
<protein>
    <recommendedName>
        <fullName evidence="1">Fungal lipase-type domain-containing protein</fullName>
    </recommendedName>
</protein>
<dbReference type="Gene3D" id="3.40.50.1820">
    <property type="entry name" value="alpha/beta hydrolase"/>
    <property type="match status" value="1"/>
</dbReference>
<sequence>MAVSNLDQQIILWIPGSKDFSGYIRENWKLINEQFRSNLWKEFQKDTNIGEFWSIAYRDFFHESNLKSIIEKKIKSQQEYCNYNLMLAGHSVGGAMAELLALFIVKERLWPKKRLKLFTFAAPRVGDENYAAMLIHLFPWKYRYVWEDDPLVNIPPNECFNTKQRSQLNANWDLERKEKCFFHSGKTLFGKVFNGMADILKVLYDDYDGITPGREPKYDGYKIEDPQYFENYLCCESDSECGRGRICEDNECRSSNIYAWNITGDTPIRTTTSTKSSIIPPTITTTTQIGDTSSTSTTVPITTAHESHKCILNDILDQPAGGSNSVDEQRALYLLLNFSSPDFEKDYNTYNDFYMDILNKTVEK</sequence>
<organism evidence="2 3">
    <name type="scientific">Mesorhabditis belari</name>
    <dbReference type="NCBI Taxonomy" id="2138241"/>
    <lineage>
        <taxon>Eukaryota</taxon>
        <taxon>Metazoa</taxon>
        <taxon>Ecdysozoa</taxon>
        <taxon>Nematoda</taxon>
        <taxon>Chromadorea</taxon>
        <taxon>Rhabditida</taxon>
        <taxon>Rhabditina</taxon>
        <taxon>Rhabditomorpha</taxon>
        <taxon>Rhabditoidea</taxon>
        <taxon>Rhabditidae</taxon>
        <taxon>Mesorhabditinae</taxon>
        <taxon>Mesorhabditis</taxon>
    </lineage>
</organism>
<feature type="domain" description="Fungal lipase-type" evidence="1">
    <location>
        <begin position="43"/>
        <end position="157"/>
    </location>
</feature>
<dbReference type="AlphaFoldDB" id="A0AAF3FTX4"/>
<keyword evidence="2" id="KW-1185">Reference proteome</keyword>
<dbReference type="InterPro" id="IPR002921">
    <property type="entry name" value="Fungal_lipase-type"/>
</dbReference>
<evidence type="ECO:0000313" key="2">
    <source>
        <dbReference type="Proteomes" id="UP000887575"/>
    </source>
</evidence>
<dbReference type="Pfam" id="PF01764">
    <property type="entry name" value="Lipase_3"/>
    <property type="match status" value="1"/>
</dbReference>
<reference evidence="3" key="1">
    <citation type="submission" date="2024-02" db="UniProtKB">
        <authorList>
            <consortium name="WormBaseParasite"/>
        </authorList>
    </citation>
    <scope>IDENTIFICATION</scope>
</reference>
<dbReference type="InterPro" id="IPR029058">
    <property type="entry name" value="AB_hydrolase_fold"/>
</dbReference>
<evidence type="ECO:0000259" key="1">
    <source>
        <dbReference type="Pfam" id="PF01764"/>
    </source>
</evidence>
<evidence type="ECO:0000313" key="3">
    <source>
        <dbReference type="WBParaSite" id="MBELARI_LOCUS9303"/>
    </source>
</evidence>
<dbReference type="SUPFAM" id="SSF53474">
    <property type="entry name" value="alpha/beta-Hydrolases"/>
    <property type="match status" value="1"/>
</dbReference>
<dbReference type="PANTHER" id="PTHR45908">
    <property type="entry name" value="PROTEIN CBG11750-RELATED"/>
    <property type="match status" value="1"/>
</dbReference>